<feature type="compositionally biased region" description="Basic and acidic residues" evidence="3">
    <location>
        <begin position="605"/>
        <end position="617"/>
    </location>
</feature>
<evidence type="ECO:0000313" key="6">
    <source>
        <dbReference type="EMBL" id="MEQ2217150.1"/>
    </source>
</evidence>
<feature type="compositionally biased region" description="Low complexity" evidence="3">
    <location>
        <begin position="710"/>
        <end position="726"/>
    </location>
</feature>
<evidence type="ECO:0000313" key="7">
    <source>
        <dbReference type="Proteomes" id="UP001434883"/>
    </source>
</evidence>
<dbReference type="PANTHER" id="PTHR12296">
    <property type="entry name" value="DENN DOMAIN-CONTAINING PROTEIN 4"/>
    <property type="match status" value="1"/>
</dbReference>
<evidence type="ECO:0008006" key="8">
    <source>
        <dbReference type="Google" id="ProtNLM"/>
    </source>
</evidence>
<dbReference type="InterPro" id="IPR051696">
    <property type="entry name" value="DENN_Domain_GEFs"/>
</dbReference>
<dbReference type="EMBL" id="JAHRIN010075679">
    <property type="protein sequence ID" value="MEQ2217150.1"/>
    <property type="molecule type" value="Genomic_DNA"/>
</dbReference>
<organism evidence="6 7">
    <name type="scientific">Xenoophorus captivus</name>
    <dbReference type="NCBI Taxonomy" id="1517983"/>
    <lineage>
        <taxon>Eukaryota</taxon>
        <taxon>Metazoa</taxon>
        <taxon>Chordata</taxon>
        <taxon>Craniata</taxon>
        <taxon>Vertebrata</taxon>
        <taxon>Euteleostomi</taxon>
        <taxon>Actinopterygii</taxon>
        <taxon>Neopterygii</taxon>
        <taxon>Teleostei</taxon>
        <taxon>Neoteleostei</taxon>
        <taxon>Acanthomorphata</taxon>
        <taxon>Ovalentaria</taxon>
        <taxon>Atherinomorphae</taxon>
        <taxon>Cyprinodontiformes</taxon>
        <taxon>Goodeidae</taxon>
        <taxon>Xenoophorus</taxon>
    </lineage>
</organism>
<feature type="region of interest" description="Disordered" evidence="3">
    <location>
        <begin position="456"/>
        <end position="523"/>
    </location>
</feature>
<evidence type="ECO:0000259" key="5">
    <source>
        <dbReference type="PROSITE" id="PS51498"/>
    </source>
</evidence>
<proteinExistence type="predicted"/>
<dbReference type="Pfam" id="PF02141">
    <property type="entry name" value="DENN"/>
    <property type="match status" value="1"/>
</dbReference>
<dbReference type="SMART" id="SM00800">
    <property type="entry name" value="uDENN"/>
    <property type="match status" value="1"/>
</dbReference>
<name>A0ABV0S9B1_9TELE</name>
<dbReference type="Pfam" id="PF03456">
    <property type="entry name" value="uDENN"/>
    <property type="match status" value="1"/>
</dbReference>
<gene>
    <name evidence="6" type="ORF">XENOCAPTIV_024782</name>
</gene>
<feature type="compositionally biased region" description="Polar residues" evidence="3">
    <location>
        <begin position="505"/>
        <end position="514"/>
    </location>
</feature>
<evidence type="ECO:0000256" key="3">
    <source>
        <dbReference type="SAM" id="MobiDB-lite"/>
    </source>
</evidence>
<evidence type="ECO:0000259" key="4">
    <source>
        <dbReference type="PROSITE" id="PS50211"/>
    </source>
</evidence>
<dbReference type="Gene3D" id="2.100.10.50">
    <property type="match status" value="1"/>
</dbReference>
<dbReference type="InterPro" id="IPR011990">
    <property type="entry name" value="TPR-like_helical_dom_sf"/>
</dbReference>
<feature type="compositionally biased region" description="Polar residues" evidence="3">
    <location>
        <begin position="477"/>
        <end position="486"/>
    </location>
</feature>
<reference evidence="6 7" key="1">
    <citation type="submission" date="2021-06" db="EMBL/GenBank/DDBJ databases">
        <authorList>
            <person name="Palmer J.M."/>
        </authorList>
    </citation>
    <scope>NUCLEOTIDE SEQUENCE [LARGE SCALE GENOMIC DNA]</scope>
    <source>
        <strain evidence="6 7">XC_2019</strain>
        <tissue evidence="6">Muscle</tissue>
    </source>
</reference>
<feature type="compositionally biased region" description="Low complexity" evidence="3">
    <location>
        <begin position="655"/>
        <end position="667"/>
    </location>
</feature>
<dbReference type="Proteomes" id="UP001434883">
    <property type="component" value="Unassembled WGS sequence"/>
</dbReference>
<dbReference type="InterPro" id="IPR005113">
    <property type="entry name" value="uDENN_dom"/>
</dbReference>
<sequence length="778" mass="86273">MEDKGPRVADYFVVAGLTDSLKPLEEDLHLDDAGTKSVKPKAPITDVAIVIRSLGEEVPPGFTCVESTPSGLSAELNGASLRGPQIFLCYKRGRDKPPLTDLGYPEEDYESFPLPESVPMFCLPMGAMIECWPAHTKHSLPVFSTFVLTGASGEKVYGAAIQFYEPYPEENLSERQRSQLGLPNCHLGPESSRNVYNNKSICLLSHWPFFQSFKSFLTFLYRYSISGPHALPIEKLKFNSCQLNHDDVQMDHMVTDSELYGAKSLHTLELEIQETFLRFMAAILRGYRSYLQPITQAPSEKTTDVTSLFDLQAQKMAKTHSSMPQMWSTCLLRHCYGLWFICLPGFVGNCLSKVRALRTAYDVLRKMQDKKLQAPDEVCYRVLLQLCGQYSQPVLAVRVLFEMKKAGVQPNAITYGYYNKAVLESTWPSTTRGGYFLWGKLRNVILGVLQFKQAGKKQQTPHKDPQLSDGSDLDTVSHGSLDSSNDLVERTSIDTDFTKMDSSDDGLSTESDNSAAVEEKGPKQPSEYWRALYLGSFPTSGTMVISSPNETPLCPVLPKTERPKSLDLSGGQGLVMLTVPVFGSTKQHHLAADRLHGVEEEDTKTDEQKSVRERHTNMETGYDPLSQLPPAGTEQRFDPGKVSSPSAKETEMFINSNNSPLSCRSSSVELQNSSSPLFRSTSSAHTSKERLKSSPSLPLGMCNKDRERPSSLALPSSPSPSTSSFSMDSLLTPTLDIFKNSVISAGKGVAEKASRFYSRLSSQTSLTQVNWEFSSHTF</sequence>
<dbReference type="PROSITE" id="PS51498">
    <property type="entry name" value="MABP"/>
    <property type="match status" value="1"/>
</dbReference>
<comment type="caution">
    <text evidence="6">The sequence shown here is derived from an EMBL/GenBank/DDBJ whole genome shotgun (WGS) entry which is preliminary data.</text>
</comment>
<feature type="compositionally biased region" description="Polar residues" evidence="3">
    <location>
        <begin position="668"/>
        <end position="685"/>
    </location>
</feature>
<dbReference type="InterPro" id="IPR037516">
    <property type="entry name" value="Tripartite_DENN"/>
</dbReference>
<protein>
    <recommendedName>
        <fullName evidence="8">DENN/MADD domain containing 4A</fullName>
    </recommendedName>
</protein>
<dbReference type="InterPro" id="IPR002885">
    <property type="entry name" value="PPR_rpt"/>
</dbReference>
<dbReference type="InterPro" id="IPR023341">
    <property type="entry name" value="MABP"/>
</dbReference>
<feature type="repeat" description="PPR" evidence="2">
    <location>
        <begin position="376"/>
        <end position="410"/>
    </location>
</feature>
<dbReference type="PANTHER" id="PTHR12296:SF16">
    <property type="entry name" value="C-MYC PROMOTER-BINDING PROTEIN"/>
    <property type="match status" value="1"/>
</dbReference>
<feature type="domain" description="MABP" evidence="5">
    <location>
        <begin position="41"/>
        <end position="116"/>
    </location>
</feature>
<feature type="compositionally biased region" description="Basic and acidic residues" evidence="3">
    <location>
        <begin position="487"/>
        <end position="502"/>
    </location>
</feature>
<dbReference type="Pfam" id="PF13812">
    <property type="entry name" value="PPR_3"/>
    <property type="match status" value="1"/>
</dbReference>
<accession>A0ABV0S9B1</accession>
<dbReference type="PROSITE" id="PS51375">
    <property type="entry name" value="PPR"/>
    <property type="match status" value="1"/>
</dbReference>
<keyword evidence="1" id="KW-0344">Guanine-nucleotide releasing factor</keyword>
<dbReference type="PROSITE" id="PS50211">
    <property type="entry name" value="DENN"/>
    <property type="match status" value="1"/>
</dbReference>
<keyword evidence="7" id="KW-1185">Reference proteome</keyword>
<dbReference type="Gene3D" id="1.25.40.10">
    <property type="entry name" value="Tetratricopeptide repeat domain"/>
    <property type="match status" value="1"/>
</dbReference>
<feature type="region of interest" description="Disordered" evidence="3">
    <location>
        <begin position="593"/>
        <end position="726"/>
    </location>
</feature>
<evidence type="ECO:0000256" key="1">
    <source>
        <dbReference type="ARBA" id="ARBA00022658"/>
    </source>
</evidence>
<evidence type="ECO:0000256" key="2">
    <source>
        <dbReference type="PROSITE-ProRule" id="PRU00708"/>
    </source>
</evidence>
<dbReference type="InterPro" id="IPR001194">
    <property type="entry name" value="cDENN_dom"/>
</dbReference>
<feature type="domain" description="UDENN" evidence="4">
    <location>
        <begin position="81"/>
        <end position="236"/>
    </location>
</feature>
<dbReference type="NCBIfam" id="TIGR00756">
    <property type="entry name" value="PPR"/>
    <property type="match status" value="1"/>
</dbReference>